<evidence type="ECO:0000313" key="3">
    <source>
        <dbReference type="Proteomes" id="UP000593567"/>
    </source>
</evidence>
<organism evidence="2 3">
    <name type="scientific">Bugula neritina</name>
    <name type="common">Brown bryozoan</name>
    <name type="synonym">Sertularia neritina</name>
    <dbReference type="NCBI Taxonomy" id="10212"/>
    <lineage>
        <taxon>Eukaryota</taxon>
        <taxon>Metazoa</taxon>
        <taxon>Spiralia</taxon>
        <taxon>Lophotrochozoa</taxon>
        <taxon>Bryozoa</taxon>
        <taxon>Gymnolaemata</taxon>
        <taxon>Cheilostomatida</taxon>
        <taxon>Flustrina</taxon>
        <taxon>Buguloidea</taxon>
        <taxon>Bugulidae</taxon>
        <taxon>Bugula</taxon>
    </lineage>
</organism>
<dbReference type="Proteomes" id="UP000593567">
    <property type="component" value="Unassembled WGS sequence"/>
</dbReference>
<name>A0A7J7KLI8_BUGNE</name>
<reference evidence="2" key="1">
    <citation type="submission" date="2020-06" db="EMBL/GenBank/DDBJ databases">
        <title>Draft genome of Bugula neritina, a colonial animal packing powerful symbionts and potential medicines.</title>
        <authorList>
            <person name="Rayko M."/>
        </authorList>
    </citation>
    <scope>NUCLEOTIDE SEQUENCE [LARGE SCALE GENOMIC DNA]</scope>
    <source>
        <strain evidence="2">Kwan_BN1</strain>
    </source>
</reference>
<comment type="caution">
    <text evidence="2">The sequence shown here is derived from an EMBL/GenBank/DDBJ whole genome shotgun (WGS) entry which is preliminary data.</text>
</comment>
<evidence type="ECO:0000313" key="2">
    <source>
        <dbReference type="EMBL" id="KAF6038476.1"/>
    </source>
</evidence>
<dbReference type="EMBL" id="VXIV02000409">
    <property type="protein sequence ID" value="KAF6038476.1"/>
    <property type="molecule type" value="Genomic_DNA"/>
</dbReference>
<dbReference type="AlphaFoldDB" id="A0A7J7KLI8"/>
<protein>
    <submittedName>
        <fullName evidence="2">Uncharacterized protein</fullName>
    </submittedName>
</protein>
<evidence type="ECO:0000256" key="1">
    <source>
        <dbReference type="SAM" id="Phobius"/>
    </source>
</evidence>
<keyword evidence="3" id="KW-1185">Reference proteome</keyword>
<feature type="transmembrane region" description="Helical" evidence="1">
    <location>
        <begin position="26"/>
        <end position="47"/>
    </location>
</feature>
<keyword evidence="1" id="KW-0472">Membrane</keyword>
<proteinExistence type="predicted"/>
<keyword evidence="1" id="KW-1133">Transmembrane helix</keyword>
<sequence length="99" mass="10935">MTIVIGTYTKEYCFGEFGAIPAKPNMQASVAFLGSIITALLAFAICLPKTWREFKRMQLRSAASAQDDLVVKKICPIYYSCFYRPLPVLSSNSCVAGLQ</sequence>
<accession>A0A7J7KLI8</accession>
<gene>
    <name evidence="2" type="ORF">EB796_003202</name>
</gene>
<keyword evidence="1" id="KW-0812">Transmembrane</keyword>